<dbReference type="GO" id="GO:0008233">
    <property type="term" value="F:peptidase activity"/>
    <property type="evidence" value="ECO:0007669"/>
    <property type="project" value="UniProtKB-KW"/>
</dbReference>
<keyword evidence="7" id="KW-0456">Lyase</keyword>
<evidence type="ECO:0000313" key="10">
    <source>
        <dbReference type="Proteomes" id="UP001165341"/>
    </source>
</evidence>
<dbReference type="GO" id="GO:0016829">
    <property type="term" value="F:lyase activity"/>
    <property type="evidence" value="ECO:0007669"/>
    <property type="project" value="UniProtKB-KW"/>
</dbReference>
<comment type="similarity">
    <text evidence="1 8">Belongs to the SOS response-associated peptidase family.</text>
</comment>
<dbReference type="GO" id="GO:0003697">
    <property type="term" value="F:single-stranded DNA binding"/>
    <property type="evidence" value="ECO:0007669"/>
    <property type="project" value="InterPro"/>
</dbReference>
<dbReference type="Proteomes" id="UP001165341">
    <property type="component" value="Unassembled WGS sequence"/>
</dbReference>
<keyword evidence="5" id="KW-0190">Covalent protein-DNA linkage</keyword>
<evidence type="ECO:0000256" key="3">
    <source>
        <dbReference type="ARBA" id="ARBA00022763"/>
    </source>
</evidence>
<accession>A0AA41UIA2</accession>
<evidence type="ECO:0000256" key="4">
    <source>
        <dbReference type="ARBA" id="ARBA00022801"/>
    </source>
</evidence>
<comment type="caution">
    <text evidence="9">The sequence shown here is derived from an EMBL/GenBank/DDBJ whole genome shotgun (WGS) entry which is preliminary data.</text>
</comment>
<proteinExistence type="inferred from homology"/>
<dbReference type="EMBL" id="JALGAR010000004">
    <property type="protein sequence ID" value="MCI4659289.1"/>
    <property type="molecule type" value="Genomic_DNA"/>
</dbReference>
<keyword evidence="3" id="KW-0227">DNA damage</keyword>
<dbReference type="PANTHER" id="PTHR13604">
    <property type="entry name" value="DC12-RELATED"/>
    <property type="match status" value="1"/>
</dbReference>
<dbReference type="GO" id="GO:0106300">
    <property type="term" value="P:protein-DNA covalent cross-linking repair"/>
    <property type="evidence" value="ECO:0007669"/>
    <property type="project" value="InterPro"/>
</dbReference>
<dbReference type="InterPro" id="IPR003738">
    <property type="entry name" value="SRAP"/>
</dbReference>
<evidence type="ECO:0000256" key="1">
    <source>
        <dbReference type="ARBA" id="ARBA00008136"/>
    </source>
</evidence>
<dbReference type="AlphaFoldDB" id="A0AA41UIA2"/>
<keyword evidence="6" id="KW-0238">DNA-binding</keyword>
<protein>
    <recommendedName>
        <fullName evidence="8">Abasic site processing protein</fullName>
        <ecNumber evidence="8">3.4.-.-</ecNumber>
    </recommendedName>
</protein>
<dbReference type="EC" id="3.4.-.-" evidence="8"/>
<dbReference type="SUPFAM" id="SSF143081">
    <property type="entry name" value="BB1717-like"/>
    <property type="match status" value="1"/>
</dbReference>
<dbReference type="PANTHER" id="PTHR13604:SF0">
    <property type="entry name" value="ABASIC SITE PROCESSING PROTEIN HMCES"/>
    <property type="match status" value="1"/>
</dbReference>
<gene>
    <name evidence="9" type="ORF">MQH31_15890</name>
</gene>
<dbReference type="InterPro" id="IPR036590">
    <property type="entry name" value="SRAP-like"/>
</dbReference>
<sequence length="233" mass="26224">MCGRFAMDKDTDDLIQEFVASGGDFRDWRPSYNIAPTDRVPVVREWEHDGTITREVDAATWGLKPAWSTGGNRPAPINARIETVATNGMFRTAFDSRRCIVPMTGYYEWESLPDGKQPHFIHGGGLLAAAGLYAARKEPDDSWSHSMTIITREARDASGEIHDRMPAFLERNVWDEWLRPGKLTDPNHLLDLLDRTSSAVAAHIESYPVSRRVNSVRVPDAERQDPALIRPLV</sequence>
<dbReference type="GO" id="GO:0006508">
    <property type="term" value="P:proteolysis"/>
    <property type="evidence" value="ECO:0007669"/>
    <property type="project" value="UniProtKB-KW"/>
</dbReference>
<reference evidence="9" key="1">
    <citation type="submission" date="2022-03" db="EMBL/GenBank/DDBJ databases">
        <title>Cryobacterium sp. nov. strain ZS14-85, isolated from Antarctic soil.</title>
        <authorList>
            <person name="Li J."/>
            <person name="Niu G."/>
        </authorList>
    </citation>
    <scope>NUCLEOTIDE SEQUENCE</scope>
    <source>
        <strain evidence="9">ZS14-85</strain>
    </source>
</reference>
<dbReference type="RefSeq" id="WP_243012836.1">
    <property type="nucleotide sequence ID" value="NZ_JALGAR010000004.1"/>
</dbReference>
<evidence type="ECO:0000256" key="5">
    <source>
        <dbReference type="ARBA" id="ARBA00023124"/>
    </source>
</evidence>
<evidence type="ECO:0000256" key="2">
    <source>
        <dbReference type="ARBA" id="ARBA00022670"/>
    </source>
</evidence>
<keyword evidence="10" id="KW-1185">Reference proteome</keyword>
<organism evidence="9 10">
    <name type="scientific">Cryobacterium zhongshanensis</name>
    <dbReference type="NCBI Taxonomy" id="2928153"/>
    <lineage>
        <taxon>Bacteria</taxon>
        <taxon>Bacillati</taxon>
        <taxon>Actinomycetota</taxon>
        <taxon>Actinomycetes</taxon>
        <taxon>Micrococcales</taxon>
        <taxon>Microbacteriaceae</taxon>
        <taxon>Cryobacterium</taxon>
    </lineage>
</organism>
<evidence type="ECO:0000256" key="6">
    <source>
        <dbReference type="ARBA" id="ARBA00023125"/>
    </source>
</evidence>
<dbReference type="Gene3D" id="3.90.1680.10">
    <property type="entry name" value="SOS response associated peptidase-like"/>
    <property type="match status" value="1"/>
</dbReference>
<keyword evidence="4 8" id="KW-0378">Hydrolase</keyword>
<name>A0AA41UIA2_9MICO</name>
<dbReference type="Pfam" id="PF02586">
    <property type="entry name" value="SRAP"/>
    <property type="match status" value="1"/>
</dbReference>
<evidence type="ECO:0000256" key="8">
    <source>
        <dbReference type="RuleBase" id="RU364100"/>
    </source>
</evidence>
<evidence type="ECO:0000256" key="7">
    <source>
        <dbReference type="ARBA" id="ARBA00023239"/>
    </source>
</evidence>
<keyword evidence="2 8" id="KW-0645">Protease</keyword>
<evidence type="ECO:0000313" key="9">
    <source>
        <dbReference type="EMBL" id="MCI4659289.1"/>
    </source>
</evidence>